<feature type="domain" description="Integrase catalytic" evidence="1">
    <location>
        <begin position="64"/>
        <end position="217"/>
    </location>
</feature>
<dbReference type="InterPro" id="IPR050951">
    <property type="entry name" value="Retrovirus_Pol_polyprotein"/>
</dbReference>
<accession>A0A5N6LUW4</accession>
<dbReference type="PANTHER" id="PTHR37984">
    <property type="entry name" value="PROTEIN CBG26694"/>
    <property type="match status" value="1"/>
</dbReference>
<dbReference type="Proteomes" id="UP000326396">
    <property type="component" value="Linkage Group LG8"/>
</dbReference>
<proteinExistence type="predicted"/>
<evidence type="ECO:0000259" key="1">
    <source>
        <dbReference type="PROSITE" id="PS50994"/>
    </source>
</evidence>
<name>A0A5N6LUW4_9ASTR</name>
<dbReference type="InterPro" id="IPR012337">
    <property type="entry name" value="RNaseH-like_sf"/>
</dbReference>
<dbReference type="PROSITE" id="PS50994">
    <property type="entry name" value="INTEGRASE"/>
    <property type="match status" value="1"/>
</dbReference>
<dbReference type="InterPro" id="IPR041588">
    <property type="entry name" value="Integrase_H2C2"/>
</dbReference>
<protein>
    <recommendedName>
        <fullName evidence="1">Integrase catalytic domain-containing protein</fullName>
    </recommendedName>
</protein>
<dbReference type="Gene3D" id="1.10.340.70">
    <property type="match status" value="1"/>
</dbReference>
<dbReference type="InterPro" id="IPR036397">
    <property type="entry name" value="RNaseH_sf"/>
</dbReference>
<dbReference type="InterPro" id="IPR001584">
    <property type="entry name" value="Integrase_cat-core"/>
</dbReference>
<evidence type="ECO:0000313" key="2">
    <source>
        <dbReference type="EMBL" id="KAD2805369.1"/>
    </source>
</evidence>
<dbReference type="GO" id="GO:0003676">
    <property type="term" value="F:nucleic acid binding"/>
    <property type="evidence" value="ECO:0007669"/>
    <property type="project" value="InterPro"/>
</dbReference>
<organism evidence="2 3">
    <name type="scientific">Mikania micrantha</name>
    <name type="common">bitter vine</name>
    <dbReference type="NCBI Taxonomy" id="192012"/>
    <lineage>
        <taxon>Eukaryota</taxon>
        <taxon>Viridiplantae</taxon>
        <taxon>Streptophyta</taxon>
        <taxon>Embryophyta</taxon>
        <taxon>Tracheophyta</taxon>
        <taxon>Spermatophyta</taxon>
        <taxon>Magnoliopsida</taxon>
        <taxon>eudicotyledons</taxon>
        <taxon>Gunneridae</taxon>
        <taxon>Pentapetalae</taxon>
        <taxon>asterids</taxon>
        <taxon>campanulids</taxon>
        <taxon>Asterales</taxon>
        <taxon>Asteraceae</taxon>
        <taxon>Asteroideae</taxon>
        <taxon>Heliantheae alliance</taxon>
        <taxon>Eupatorieae</taxon>
        <taxon>Mikania</taxon>
    </lineage>
</organism>
<dbReference type="Gene3D" id="3.30.420.10">
    <property type="entry name" value="Ribonuclease H-like superfamily/Ribonuclease H"/>
    <property type="match status" value="1"/>
</dbReference>
<sequence>MKDIHEGDCGNHTGGRALLMKILRIGYFWPTMRKDVMSYSQRCDACQRHCNILHQPGETLYLMVSSWPFMKRGMDIVGKLPKALGGKVFTLSMNDYFLKWIEAEAFVQVREKEVISFIKRNILTRFGIPAEITCDNGSQFIGNRTTNFCEAWGIKMITSTPVDPQANGQAKSSNKIIINNLKKKLESKKGKWAEELSFVLWAKRPTTKMQLVRHHSR</sequence>
<keyword evidence="3" id="KW-1185">Reference proteome</keyword>
<dbReference type="GO" id="GO:0015074">
    <property type="term" value="P:DNA integration"/>
    <property type="evidence" value="ECO:0007669"/>
    <property type="project" value="InterPro"/>
</dbReference>
<comment type="caution">
    <text evidence="2">The sequence shown here is derived from an EMBL/GenBank/DDBJ whole genome shotgun (WGS) entry which is preliminary data.</text>
</comment>
<dbReference type="PANTHER" id="PTHR37984:SF5">
    <property type="entry name" value="PROTEIN NYNRIN-LIKE"/>
    <property type="match status" value="1"/>
</dbReference>
<gene>
    <name evidence="2" type="ORF">E3N88_38746</name>
</gene>
<dbReference type="Pfam" id="PF17921">
    <property type="entry name" value="Integrase_H2C2"/>
    <property type="match status" value="1"/>
</dbReference>
<evidence type="ECO:0000313" key="3">
    <source>
        <dbReference type="Proteomes" id="UP000326396"/>
    </source>
</evidence>
<dbReference type="Pfam" id="PF00665">
    <property type="entry name" value="rve"/>
    <property type="match status" value="1"/>
</dbReference>
<dbReference type="OrthoDB" id="1734717at2759"/>
<dbReference type="EMBL" id="SZYD01000018">
    <property type="protein sequence ID" value="KAD2805369.1"/>
    <property type="molecule type" value="Genomic_DNA"/>
</dbReference>
<dbReference type="SUPFAM" id="SSF53098">
    <property type="entry name" value="Ribonuclease H-like"/>
    <property type="match status" value="1"/>
</dbReference>
<reference evidence="2 3" key="1">
    <citation type="submission" date="2019-05" db="EMBL/GenBank/DDBJ databases">
        <title>Mikania micrantha, genome provides insights into the molecular mechanism of rapid growth.</title>
        <authorList>
            <person name="Liu B."/>
        </authorList>
    </citation>
    <scope>NUCLEOTIDE SEQUENCE [LARGE SCALE GENOMIC DNA]</scope>
    <source>
        <strain evidence="2">NLD-2019</strain>
        <tissue evidence="2">Leaf</tissue>
    </source>
</reference>
<dbReference type="AlphaFoldDB" id="A0A5N6LUW4"/>